<dbReference type="GO" id="GO:0005634">
    <property type="term" value="C:nucleus"/>
    <property type="evidence" value="ECO:0007669"/>
    <property type="project" value="UniProtKB-SubCell"/>
</dbReference>
<evidence type="ECO:0000313" key="10">
    <source>
        <dbReference type="EMBL" id="OIW30459.1"/>
    </source>
</evidence>
<dbReference type="PROSITE" id="PS00463">
    <property type="entry name" value="ZN2_CY6_FUNGAL_1"/>
    <property type="match status" value="1"/>
</dbReference>
<keyword evidence="7" id="KW-0539">Nucleus</keyword>
<dbReference type="Pfam" id="PF04082">
    <property type="entry name" value="Fungal_trans"/>
    <property type="match status" value="1"/>
</dbReference>
<dbReference type="PROSITE" id="PS50048">
    <property type="entry name" value="ZN2_CY6_FUNGAL_2"/>
    <property type="match status" value="1"/>
</dbReference>
<dbReference type="GO" id="GO:0003677">
    <property type="term" value="F:DNA binding"/>
    <property type="evidence" value="ECO:0007669"/>
    <property type="project" value="UniProtKB-KW"/>
</dbReference>
<dbReference type="SUPFAM" id="SSF57701">
    <property type="entry name" value="Zn2/Cys6 DNA-binding domain"/>
    <property type="match status" value="1"/>
</dbReference>
<protein>
    <recommendedName>
        <fullName evidence="9">Zn(2)-C6 fungal-type domain-containing protein</fullName>
    </recommendedName>
</protein>
<evidence type="ECO:0000256" key="6">
    <source>
        <dbReference type="ARBA" id="ARBA00023163"/>
    </source>
</evidence>
<evidence type="ECO:0000313" key="11">
    <source>
        <dbReference type="Proteomes" id="UP000182658"/>
    </source>
</evidence>
<keyword evidence="6" id="KW-0804">Transcription</keyword>
<reference evidence="10 11" key="1">
    <citation type="submission" date="2016-10" db="EMBL/GenBank/DDBJ databases">
        <title>Draft genome sequence of Coniochaeta ligniaria NRRL30616, a lignocellulolytic fungus for bioabatement of inhibitors in plant biomass hydrolysates.</title>
        <authorList>
            <consortium name="DOE Joint Genome Institute"/>
            <person name="Jimenez D.J."/>
            <person name="Hector R.E."/>
            <person name="Riley R."/>
            <person name="Sun H."/>
            <person name="Grigoriev I.V."/>
            <person name="Van Elsas J.D."/>
            <person name="Nichols N.N."/>
        </authorList>
    </citation>
    <scope>NUCLEOTIDE SEQUENCE [LARGE SCALE GENOMIC DNA]</scope>
    <source>
        <strain evidence="10 11">NRRL 30616</strain>
    </source>
</reference>
<feature type="compositionally biased region" description="Low complexity" evidence="8">
    <location>
        <begin position="145"/>
        <end position="168"/>
    </location>
</feature>
<keyword evidence="2" id="KW-0479">Metal-binding</keyword>
<feature type="compositionally biased region" description="Low complexity" evidence="8">
    <location>
        <begin position="616"/>
        <end position="627"/>
    </location>
</feature>
<keyword evidence="4" id="KW-0805">Transcription regulation</keyword>
<dbReference type="SMART" id="SM00066">
    <property type="entry name" value="GAL4"/>
    <property type="match status" value="1"/>
</dbReference>
<dbReference type="AlphaFoldDB" id="A0A1J7ITE8"/>
<name>A0A1J7ITE8_9PEZI</name>
<dbReference type="InterPro" id="IPR051615">
    <property type="entry name" value="Transcr_Regulatory_Elem"/>
</dbReference>
<evidence type="ECO:0000256" key="3">
    <source>
        <dbReference type="ARBA" id="ARBA00022833"/>
    </source>
</evidence>
<keyword evidence="5" id="KW-0238">DNA-binding</keyword>
<evidence type="ECO:0000256" key="2">
    <source>
        <dbReference type="ARBA" id="ARBA00022723"/>
    </source>
</evidence>
<accession>A0A1J7ITE8</accession>
<feature type="region of interest" description="Disordered" evidence="8">
    <location>
        <begin position="611"/>
        <end position="665"/>
    </location>
</feature>
<evidence type="ECO:0000256" key="5">
    <source>
        <dbReference type="ARBA" id="ARBA00023125"/>
    </source>
</evidence>
<dbReference type="InParanoid" id="A0A1J7ITE8"/>
<dbReference type="Gene3D" id="4.10.240.10">
    <property type="entry name" value="Zn(2)-C6 fungal-type DNA-binding domain"/>
    <property type="match status" value="1"/>
</dbReference>
<dbReference type="Proteomes" id="UP000182658">
    <property type="component" value="Unassembled WGS sequence"/>
</dbReference>
<feature type="compositionally biased region" description="Polar residues" evidence="8">
    <location>
        <begin position="628"/>
        <end position="637"/>
    </location>
</feature>
<gene>
    <name evidence="10" type="ORF">CONLIGDRAFT_279533</name>
</gene>
<feature type="domain" description="Zn(2)-C6 fungal-type" evidence="9">
    <location>
        <begin position="41"/>
        <end position="70"/>
    </location>
</feature>
<feature type="region of interest" description="Disordered" evidence="8">
    <location>
        <begin position="1"/>
        <end position="25"/>
    </location>
</feature>
<dbReference type="GO" id="GO:0008270">
    <property type="term" value="F:zinc ion binding"/>
    <property type="evidence" value="ECO:0007669"/>
    <property type="project" value="InterPro"/>
</dbReference>
<dbReference type="PANTHER" id="PTHR31313">
    <property type="entry name" value="TY1 ENHANCER ACTIVATOR"/>
    <property type="match status" value="1"/>
</dbReference>
<dbReference type="OrthoDB" id="5239226at2759"/>
<evidence type="ECO:0000256" key="4">
    <source>
        <dbReference type="ARBA" id="ARBA00023015"/>
    </source>
</evidence>
<dbReference type="STRING" id="1408157.A0A1J7ITE8"/>
<feature type="compositionally biased region" description="Low complexity" evidence="8">
    <location>
        <begin position="7"/>
        <end position="25"/>
    </location>
</feature>
<evidence type="ECO:0000256" key="1">
    <source>
        <dbReference type="ARBA" id="ARBA00004123"/>
    </source>
</evidence>
<dbReference type="Pfam" id="PF00172">
    <property type="entry name" value="Zn_clus"/>
    <property type="match status" value="1"/>
</dbReference>
<dbReference type="EMBL" id="KV875096">
    <property type="protein sequence ID" value="OIW30459.1"/>
    <property type="molecule type" value="Genomic_DNA"/>
</dbReference>
<dbReference type="PANTHER" id="PTHR31313:SF4">
    <property type="entry name" value="CONIDIAL DEVELOPMENT PROTEIN FLUFFY"/>
    <property type="match status" value="1"/>
</dbReference>
<dbReference type="InterPro" id="IPR036864">
    <property type="entry name" value="Zn2-C6_fun-type_DNA-bd_sf"/>
</dbReference>
<feature type="compositionally biased region" description="Polar residues" evidence="8">
    <location>
        <begin position="655"/>
        <end position="665"/>
    </location>
</feature>
<dbReference type="CDD" id="cd12148">
    <property type="entry name" value="fungal_TF_MHR"/>
    <property type="match status" value="1"/>
</dbReference>
<dbReference type="InterPro" id="IPR001138">
    <property type="entry name" value="Zn2Cys6_DnaBD"/>
</dbReference>
<proteinExistence type="predicted"/>
<evidence type="ECO:0000256" key="8">
    <source>
        <dbReference type="SAM" id="MobiDB-lite"/>
    </source>
</evidence>
<dbReference type="GO" id="GO:0000981">
    <property type="term" value="F:DNA-binding transcription factor activity, RNA polymerase II-specific"/>
    <property type="evidence" value="ECO:0007669"/>
    <property type="project" value="InterPro"/>
</dbReference>
<keyword evidence="3" id="KW-0862">Zinc</keyword>
<comment type="subcellular location">
    <subcellularLocation>
        <location evidence="1">Nucleus</location>
    </subcellularLocation>
</comment>
<evidence type="ECO:0000259" key="9">
    <source>
        <dbReference type="PROSITE" id="PS50048"/>
    </source>
</evidence>
<dbReference type="GO" id="GO:0006351">
    <property type="term" value="P:DNA-templated transcription"/>
    <property type="evidence" value="ECO:0007669"/>
    <property type="project" value="InterPro"/>
</dbReference>
<dbReference type="InterPro" id="IPR007219">
    <property type="entry name" value="XnlR_reg_dom"/>
</dbReference>
<evidence type="ECO:0000256" key="7">
    <source>
        <dbReference type="ARBA" id="ARBA00023242"/>
    </source>
</evidence>
<keyword evidence="11" id="KW-1185">Reference proteome</keyword>
<dbReference type="CDD" id="cd00067">
    <property type="entry name" value="GAL4"/>
    <property type="match status" value="1"/>
</dbReference>
<feature type="region of interest" description="Disordered" evidence="8">
    <location>
        <begin position="129"/>
        <end position="171"/>
    </location>
</feature>
<sequence>MPGSRRPTLLPADPTPSTTPSDRTSTFATRSIMKRHMTTNACVGCRKKRAKCDGRSPCSRCIARHEPCDYKTKTSITKDDLRAEVEMLRAERLKSRAVLNALLLDKHEAIIHRLRSGESVDVIARSLTADEAEDDGQNNEDTRQDQPSQLFSPSSSSDHASPSAASDAIGAADRGTSVIDIPKQFKTGRLDPTISATGGDFQLPGWLLTPVESPTTPRYPSATRPDIARRHSFDDNSLTEHFSGLGSRMWTKVTPDRALMKHLLGLFFSWEFPPFTMVSEELFLRDYFQGGRQFCSPALVNAIACVATRYLEPDGATSSGDAHLLGEQFFSEAKGLLVYEAQLPNLPSIQTFALLAVREMSCGRELEAQELCLQAVRLLSALNLEDFQEQGQLTDYLTVRSITFAGVISLTRAIRLITDQLSPASNYYYYTDMPLVLNLVDRDGESLAAQFEQQITDLRSKLYRDPKPKAADMLSSFIFDQTEYVYSFLSQVGRSGNPKMTEPLPVVYKTCLQSYETITDFLKEQGDSSPCTLFAHIYFHFCLLALFRPFVLYGVDVAGISPRNVCAEAVNAILGVTQSYASLFTLRRTPCFVPYFVFAAGLTRILLKRDPTAENSSSPSSGVGSSPATAKTETGSPYQLGELDDGGDTPMAGADSQNSMSPTSAIDSSAITWSTSATMTNAVSEEDRGLSQAVLQLQEMSVGHPAAAQAGWVLRDVNPRHNDSR</sequence>
<organism evidence="10 11">
    <name type="scientific">Coniochaeta ligniaria NRRL 30616</name>
    <dbReference type="NCBI Taxonomy" id="1408157"/>
    <lineage>
        <taxon>Eukaryota</taxon>
        <taxon>Fungi</taxon>
        <taxon>Dikarya</taxon>
        <taxon>Ascomycota</taxon>
        <taxon>Pezizomycotina</taxon>
        <taxon>Sordariomycetes</taxon>
        <taxon>Sordariomycetidae</taxon>
        <taxon>Coniochaetales</taxon>
        <taxon>Coniochaetaceae</taxon>
        <taxon>Coniochaeta</taxon>
    </lineage>
</organism>